<dbReference type="Proteomes" id="UP000825729">
    <property type="component" value="Unassembled WGS sequence"/>
</dbReference>
<organism evidence="1 2">
    <name type="scientific">Aristolochia fimbriata</name>
    <name type="common">White veined hardy Dutchman's pipe vine</name>
    <dbReference type="NCBI Taxonomy" id="158543"/>
    <lineage>
        <taxon>Eukaryota</taxon>
        <taxon>Viridiplantae</taxon>
        <taxon>Streptophyta</taxon>
        <taxon>Embryophyta</taxon>
        <taxon>Tracheophyta</taxon>
        <taxon>Spermatophyta</taxon>
        <taxon>Magnoliopsida</taxon>
        <taxon>Magnoliidae</taxon>
        <taxon>Piperales</taxon>
        <taxon>Aristolochiaceae</taxon>
        <taxon>Aristolochia</taxon>
    </lineage>
</organism>
<keyword evidence="2" id="KW-1185">Reference proteome</keyword>
<gene>
    <name evidence="1" type="ORF">H6P81_010603</name>
</gene>
<reference evidence="1 2" key="1">
    <citation type="submission" date="2021-07" db="EMBL/GenBank/DDBJ databases">
        <title>The Aristolochia fimbriata genome: insights into angiosperm evolution, floral development and chemical biosynthesis.</title>
        <authorList>
            <person name="Jiao Y."/>
        </authorList>
    </citation>
    <scope>NUCLEOTIDE SEQUENCE [LARGE SCALE GENOMIC DNA]</scope>
    <source>
        <strain evidence="1">IBCAS-2021</strain>
        <tissue evidence="1">Leaf</tissue>
    </source>
</reference>
<dbReference type="EMBL" id="JAINDJ010000004">
    <property type="protein sequence ID" value="KAG9450638.1"/>
    <property type="molecule type" value="Genomic_DNA"/>
</dbReference>
<evidence type="ECO:0000313" key="2">
    <source>
        <dbReference type="Proteomes" id="UP000825729"/>
    </source>
</evidence>
<sequence length="121" mass="13510">MSAACLHELESQVSRTCNSLEHTTKLPSSNYKDEMYMVSVSLTLQQLLQIPGMNSGTSFMFAASSSGSTRNELWNEFYFAASSSGTRNELYSEFHVPAFSIVILVVYDHSINLEVVIESRL</sequence>
<evidence type="ECO:0000313" key="1">
    <source>
        <dbReference type="EMBL" id="KAG9450638.1"/>
    </source>
</evidence>
<proteinExistence type="predicted"/>
<protein>
    <submittedName>
        <fullName evidence="1">Uncharacterized protein</fullName>
    </submittedName>
</protein>
<dbReference type="AlphaFoldDB" id="A0AAV7EP86"/>
<accession>A0AAV7EP86</accession>
<name>A0AAV7EP86_ARIFI</name>
<comment type="caution">
    <text evidence="1">The sequence shown here is derived from an EMBL/GenBank/DDBJ whole genome shotgun (WGS) entry which is preliminary data.</text>
</comment>